<gene>
    <name evidence="2" type="ORF">PC9H_009543</name>
</gene>
<name>A0A8H6ZPW7_PLEOS</name>
<sequence>MVAFISLVVSAILCMFSQTAEATPGSDFASLIPRLLPQQLAARQDTVNVPDIPEQCKSACSGLENLETTCASNSDPAKCLCNDSVSDAFGSCLNCALEQNKSDSAKSLAQTTFDKYADLCKEADSPVKSQKLTGSSNSAMGVVPGVLGVASLAASALAIML</sequence>
<dbReference type="OrthoDB" id="2564568at2759"/>
<reference evidence="2" key="1">
    <citation type="submission" date="2019-07" db="EMBL/GenBank/DDBJ databases">
        <authorList>
            <person name="Palmer J.M."/>
        </authorList>
    </citation>
    <scope>NUCLEOTIDE SEQUENCE</scope>
    <source>
        <strain evidence="2">PC9</strain>
    </source>
</reference>
<evidence type="ECO:0000313" key="2">
    <source>
        <dbReference type="EMBL" id="KAF7424237.1"/>
    </source>
</evidence>
<dbReference type="EMBL" id="JACETU010000007">
    <property type="protein sequence ID" value="KAF7424237.1"/>
    <property type="molecule type" value="Genomic_DNA"/>
</dbReference>
<comment type="caution">
    <text evidence="2">The sequence shown here is derived from an EMBL/GenBank/DDBJ whole genome shotgun (WGS) entry which is preliminary data.</text>
</comment>
<evidence type="ECO:0000256" key="1">
    <source>
        <dbReference type="SAM" id="SignalP"/>
    </source>
</evidence>
<dbReference type="RefSeq" id="XP_036628431.1">
    <property type="nucleotide sequence ID" value="XM_036779042.1"/>
</dbReference>
<feature type="chain" id="PRO_5034440012" evidence="1">
    <location>
        <begin position="23"/>
        <end position="161"/>
    </location>
</feature>
<dbReference type="Proteomes" id="UP000623687">
    <property type="component" value="Unassembled WGS sequence"/>
</dbReference>
<accession>A0A8H6ZPW7</accession>
<protein>
    <submittedName>
        <fullName evidence="2">Uncharacterized protein</fullName>
    </submittedName>
</protein>
<dbReference type="AlphaFoldDB" id="A0A8H6ZPW7"/>
<dbReference type="VEuPathDB" id="FungiDB:PC9H_009543"/>
<dbReference type="GeneID" id="59379361"/>
<keyword evidence="3" id="KW-1185">Reference proteome</keyword>
<proteinExistence type="predicted"/>
<keyword evidence="1" id="KW-0732">Signal</keyword>
<evidence type="ECO:0000313" key="3">
    <source>
        <dbReference type="Proteomes" id="UP000623687"/>
    </source>
</evidence>
<organism evidence="2 3">
    <name type="scientific">Pleurotus ostreatus</name>
    <name type="common">Oyster mushroom</name>
    <name type="synonym">White-rot fungus</name>
    <dbReference type="NCBI Taxonomy" id="5322"/>
    <lineage>
        <taxon>Eukaryota</taxon>
        <taxon>Fungi</taxon>
        <taxon>Dikarya</taxon>
        <taxon>Basidiomycota</taxon>
        <taxon>Agaricomycotina</taxon>
        <taxon>Agaricomycetes</taxon>
        <taxon>Agaricomycetidae</taxon>
        <taxon>Agaricales</taxon>
        <taxon>Pleurotineae</taxon>
        <taxon>Pleurotaceae</taxon>
        <taxon>Pleurotus</taxon>
    </lineage>
</organism>
<feature type="signal peptide" evidence="1">
    <location>
        <begin position="1"/>
        <end position="22"/>
    </location>
</feature>